<evidence type="ECO:0000313" key="3">
    <source>
        <dbReference type="EMBL" id="KAJ4440947.1"/>
    </source>
</evidence>
<dbReference type="Pfam" id="PF13358">
    <property type="entry name" value="DDE_3"/>
    <property type="match status" value="1"/>
</dbReference>
<feature type="domain" description="RNase H type-1" evidence="2">
    <location>
        <begin position="1"/>
        <end position="77"/>
    </location>
</feature>
<evidence type="ECO:0000313" key="4">
    <source>
        <dbReference type="Proteomes" id="UP001148838"/>
    </source>
</evidence>
<evidence type="ECO:0000256" key="1">
    <source>
        <dbReference type="SAM" id="MobiDB-lite"/>
    </source>
</evidence>
<dbReference type="InterPro" id="IPR012337">
    <property type="entry name" value="RNaseH-like_sf"/>
</dbReference>
<dbReference type="EMBL" id="JAJSOF020000015">
    <property type="protein sequence ID" value="KAJ4440947.1"/>
    <property type="molecule type" value="Genomic_DNA"/>
</dbReference>
<reference evidence="3 4" key="1">
    <citation type="journal article" date="2022" name="Allergy">
        <title>Genome assembly and annotation of Periplaneta americana reveal a comprehensive cockroach allergen profile.</title>
        <authorList>
            <person name="Wang L."/>
            <person name="Xiong Q."/>
            <person name="Saelim N."/>
            <person name="Wang L."/>
            <person name="Nong W."/>
            <person name="Wan A.T."/>
            <person name="Shi M."/>
            <person name="Liu X."/>
            <person name="Cao Q."/>
            <person name="Hui J.H.L."/>
            <person name="Sookrung N."/>
            <person name="Leung T.F."/>
            <person name="Tungtrongchitr A."/>
            <person name="Tsui S.K.W."/>
        </authorList>
    </citation>
    <scope>NUCLEOTIDE SEQUENCE [LARGE SCALE GENOMIC DNA]</scope>
    <source>
        <strain evidence="3">PWHHKU_190912</strain>
    </source>
</reference>
<dbReference type="CDD" id="cd09276">
    <property type="entry name" value="Rnase_HI_RT_non_LTR"/>
    <property type="match status" value="1"/>
</dbReference>
<feature type="non-terminal residue" evidence="3">
    <location>
        <position position="1"/>
    </location>
</feature>
<sequence length="511" mass="57856">LICQQTKFKNVVILCDSKAPIESVDSSDPESSSIQDCQNALQLLQAKHKIVVLQWVPGHCNLFGNEQADALAKKGAKILQTSPKPTPFQAMKLYIKEVAHKIHSHEIAEKTYGKHKRRHLLSIPNRPRRLAVAHFRLATGHDCLAQHLHRFGIYQHPTCTLCDLQKAMNRDHLQRCTALKSLTECARYWEARSLMPLFRESKLLQVIPVSPSHAMKALGGMVVDLDTRMWSAPRSDRLLPPGKDPDVKVKVWGGNKRGIEEEINRKKDRDRNKAETNSKERSEPATAEDIAEVLENRLISQLNEWVPNGEKYIFMQNGAPCLTARRVKTFVASKNIPLLPWPGNSPDFNPIENVWDLVKREMAKNITTRVRLIERLIHVWNHNKRIQEIIQKCIVSMPKRIEAAIKAKGGPIYVRLDLRPAEVSTQPVVAIPAATRRKLLVTCWDSVEKRSCCATIDTIRPGPVLRQASWMGASEYDDDDDDDDDDNDNASEMSQDPTPKVTQHLLLGLMG</sequence>
<feature type="compositionally biased region" description="Basic and acidic residues" evidence="1">
    <location>
        <begin position="262"/>
        <end position="283"/>
    </location>
</feature>
<dbReference type="InterPro" id="IPR002156">
    <property type="entry name" value="RNaseH_domain"/>
</dbReference>
<accession>A0ABQ8T4Z7</accession>
<dbReference type="SUPFAM" id="SSF53098">
    <property type="entry name" value="Ribonuclease H-like"/>
    <property type="match status" value="1"/>
</dbReference>
<feature type="compositionally biased region" description="Polar residues" evidence="1">
    <location>
        <begin position="490"/>
        <end position="501"/>
    </location>
</feature>
<dbReference type="PROSITE" id="PS50879">
    <property type="entry name" value="RNASE_H_1"/>
    <property type="match status" value="1"/>
</dbReference>
<keyword evidence="4" id="KW-1185">Reference proteome</keyword>
<feature type="region of interest" description="Disordered" evidence="1">
    <location>
        <begin position="474"/>
        <end position="502"/>
    </location>
</feature>
<feature type="region of interest" description="Disordered" evidence="1">
    <location>
        <begin position="262"/>
        <end position="286"/>
    </location>
</feature>
<protein>
    <recommendedName>
        <fullName evidence="2">RNase H type-1 domain-containing protein</fullName>
    </recommendedName>
</protein>
<dbReference type="Proteomes" id="UP001148838">
    <property type="component" value="Unassembled WGS sequence"/>
</dbReference>
<comment type="caution">
    <text evidence="3">The sequence shown here is derived from an EMBL/GenBank/DDBJ whole genome shotgun (WGS) entry which is preliminary data.</text>
</comment>
<organism evidence="3 4">
    <name type="scientific">Periplaneta americana</name>
    <name type="common">American cockroach</name>
    <name type="synonym">Blatta americana</name>
    <dbReference type="NCBI Taxonomy" id="6978"/>
    <lineage>
        <taxon>Eukaryota</taxon>
        <taxon>Metazoa</taxon>
        <taxon>Ecdysozoa</taxon>
        <taxon>Arthropoda</taxon>
        <taxon>Hexapoda</taxon>
        <taxon>Insecta</taxon>
        <taxon>Pterygota</taxon>
        <taxon>Neoptera</taxon>
        <taxon>Polyneoptera</taxon>
        <taxon>Dictyoptera</taxon>
        <taxon>Blattodea</taxon>
        <taxon>Blattoidea</taxon>
        <taxon>Blattidae</taxon>
        <taxon>Blattinae</taxon>
        <taxon>Periplaneta</taxon>
    </lineage>
</organism>
<proteinExistence type="predicted"/>
<feature type="compositionally biased region" description="Acidic residues" evidence="1">
    <location>
        <begin position="475"/>
        <end position="489"/>
    </location>
</feature>
<dbReference type="InterPro" id="IPR036397">
    <property type="entry name" value="RNaseH_sf"/>
</dbReference>
<evidence type="ECO:0000259" key="2">
    <source>
        <dbReference type="PROSITE" id="PS50879"/>
    </source>
</evidence>
<name>A0ABQ8T4Z7_PERAM</name>
<dbReference type="InterPro" id="IPR038717">
    <property type="entry name" value="Tc1-like_DDE_dom"/>
</dbReference>
<dbReference type="Gene3D" id="3.30.420.10">
    <property type="entry name" value="Ribonuclease H-like superfamily/Ribonuclease H"/>
    <property type="match status" value="2"/>
</dbReference>
<gene>
    <name evidence="3" type="ORF">ANN_10796</name>
</gene>
<dbReference type="Pfam" id="PF00075">
    <property type="entry name" value="RNase_H"/>
    <property type="match status" value="1"/>
</dbReference>